<dbReference type="Proteomes" id="UP000694850">
    <property type="component" value="Unplaced"/>
</dbReference>
<sequence length="375" mass="42192">MKSVQKMFKCHPEEVMSIRTTSRDYFLIGHDREKIKDWVSFMSSFCQDIKAAHQNTEESLSLGDKRHASDPSPVLDPSSTLEAASFTSSRTSLPNMHFTEKYSPGFRQAHLSQDFSSKTTQDKEEEGYYINPRSVILELEKNIDSSDSGESIERGSPDKVFKRTECPYMSMKSCVFKETSHRSAESKEESQALLETQDEGLHPQEKDSENDLHLSPDNSEVHTMNDKKGSTSLTVVHNIPDECQVQKLDVFLSPPDVINHLALIEAAGRICVAQWIGPPHLGCLFCHGDHLLAVNDLKPQSLQEVSLFLSRSIQKEKIKLTIGRIPNSKKFHAITCACPLKYQVVAPFHLVKPGLERAPKKTPAIRKSQQKETGQ</sequence>
<evidence type="ECO:0000313" key="2">
    <source>
        <dbReference type="RefSeq" id="XP_042636982.1"/>
    </source>
</evidence>
<name>A0AC54Z853_ORYAF</name>
<proteinExistence type="predicted"/>
<evidence type="ECO:0000313" key="1">
    <source>
        <dbReference type="Proteomes" id="UP000694850"/>
    </source>
</evidence>
<gene>
    <name evidence="2" type="primary">PLEKHS1</name>
</gene>
<accession>A0AC54Z853</accession>
<keyword evidence="1" id="KW-1185">Reference proteome</keyword>
<dbReference type="RefSeq" id="XP_042636982.1">
    <property type="nucleotide sequence ID" value="XM_042781048.1"/>
</dbReference>
<organism evidence="1 2">
    <name type="scientific">Orycteropus afer afer</name>
    <dbReference type="NCBI Taxonomy" id="1230840"/>
    <lineage>
        <taxon>Eukaryota</taxon>
        <taxon>Metazoa</taxon>
        <taxon>Chordata</taxon>
        <taxon>Craniata</taxon>
        <taxon>Vertebrata</taxon>
        <taxon>Euteleostomi</taxon>
        <taxon>Mammalia</taxon>
        <taxon>Eutheria</taxon>
        <taxon>Afrotheria</taxon>
        <taxon>Tubulidentata</taxon>
        <taxon>Orycteropodidae</taxon>
        <taxon>Orycteropus</taxon>
    </lineage>
</organism>
<protein>
    <submittedName>
        <fullName evidence="2">Pleckstrin homology domain-containing family S member 1</fullName>
    </submittedName>
</protein>
<reference evidence="2" key="1">
    <citation type="submission" date="2025-08" db="UniProtKB">
        <authorList>
            <consortium name="RefSeq"/>
        </authorList>
    </citation>
    <scope>IDENTIFICATION</scope>
</reference>